<evidence type="ECO:0000259" key="1">
    <source>
        <dbReference type="PROSITE" id="PS50053"/>
    </source>
</evidence>
<dbReference type="PROSITE" id="PS50053">
    <property type="entry name" value="UBIQUITIN_2"/>
    <property type="match status" value="2"/>
</dbReference>
<accession>A0A1S2ZWT3</accession>
<dbReference type="AlphaFoldDB" id="A0A1S2ZWT3"/>
<dbReference type="PRINTS" id="PR00348">
    <property type="entry name" value="UBIQUITIN"/>
</dbReference>
<dbReference type="RefSeq" id="XP_007525810.2">
    <property type="nucleotide sequence ID" value="XM_007525748.3"/>
</dbReference>
<reference evidence="3" key="1">
    <citation type="submission" date="2025-08" db="UniProtKB">
        <authorList>
            <consortium name="RefSeq"/>
        </authorList>
    </citation>
    <scope>IDENTIFICATION</scope>
</reference>
<feature type="domain" description="Ubiquitin-like" evidence="1">
    <location>
        <begin position="84"/>
        <end position="159"/>
    </location>
</feature>
<dbReference type="GO" id="GO:0031593">
    <property type="term" value="F:polyubiquitin modification-dependent protein binding"/>
    <property type="evidence" value="ECO:0007669"/>
    <property type="project" value="TreeGrafter"/>
</dbReference>
<organism evidence="2 3">
    <name type="scientific">Erinaceus europaeus</name>
    <name type="common">Western European hedgehog</name>
    <dbReference type="NCBI Taxonomy" id="9365"/>
    <lineage>
        <taxon>Eukaryota</taxon>
        <taxon>Metazoa</taxon>
        <taxon>Chordata</taxon>
        <taxon>Craniata</taxon>
        <taxon>Vertebrata</taxon>
        <taxon>Euteleostomi</taxon>
        <taxon>Mammalia</taxon>
        <taxon>Eutheria</taxon>
        <taxon>Laurasiatheria</taxon>
        <taxon>Eulipotyphla</taxon>
        <taxon>Erinaceidae</taxon>
        <taxon>Erinaceinae</taxon>
        <taxon>Erinaceus</taxon>
    </lineage>
</organism>
<evidence type="ECO:0000313" key="3">
    <source>
        <dbReference type="RefSeq" id="XP_007525810.2"/>
    </source>
</evidence>
<dbReference type="FunFam" id="3.10.20.90:FF:000240">
    <property type="entry name" value="ISG15 ubiquitin-like modifier"/>
    <property type="match status" value="1"/>
</dbReference>
<dbReference type="SMART" id="SM00213">
    <property type="entry name" value="UBQ"/>
    <property type="match status" value="2"/>
</dbReference>
<evidence type="ECO:0000313" key="2">
    <source>
        <dbReference type="Proteomes" id="UP001652624"/>
    </source>
</evidence>
<name>A0A1S2ZWT3_ERIEU</name>
<dbReference type="GeneID" id="103115889"/>
<sequence>MGRTLTVKMMTGQSFEVPLTESMQLQELRQLLAQLTSVPAFQQRLILKENGKSRVLEDGPSLSSQGVQPNSMVVLVVEDCKGSLSILVRNDKGRSSLYEVRLTQKVAELKQQVSCQEHVPTDQFWLSFQGRPLEDQQLLGEYSLTSHSTVYMNLYLRGGQDHMP</sequence>
<dbReference type="InterPro" id="IPR019956">
    <property type="entry name" value="Ubiquitin_dom"/>
</dbReference>
<dbReference type="Proteomes" id="UP001652624">
    <property type="component" value="Chromosome 10"/>
</dbReference>
<dbReference type="InParanoid" id="A0A1S2ZWT3"/>
<dbReference type="GO" id="GO:0005829">
    <property type="term" value="C:cytosol"/>
    <property type="evidence" value="ECO:0007669"/>
    <property type="project" value="TreeGrafter"/>
</dbReference>
<dbReference type="OrthoDB" id="1885901at2759"/>
<gene>
    <name evidence="3" type="primary">ISG15</name>
</gene>
<dbReference type="FunCoup" id="A0A1S2ZWT3">
    <property type="interactions" value="192"/>
</dbReference>
<proteinExistence type="predicted"/>
<dbReference type="InterPro" id="IPR015496">
    <property type="entry name" value="Ubiquilin"/>
</dbReference>
<dbReference type="PANTHER" id="PTHR10677:SF3">
    <property type="entry name" value="FI07626P-RELATED"/>
    <property type="match status" value="1"/>
</dbReference>
<feature type="domain" description="Ubiquitin-like" evidence="1">
    <location>
        <begin position="3"/>
        <end position="82"/>
    </location>
</feature>
<protein>
    <submittedName>
        <fullName evidence="3">Ubiquitin-like protein ISG15</fullName>
    </submittedName>
</protein>
<dbReference type="IntAct" id="A0A1S2ZWT3">
    <property type="interactions" value="1"/>
</dbReference>
<dbReference type="CTD" id="9636"/>
<dbReference type="SUPFAM" id="SSF54236">
    <property type="entry name" value="Ubiquitin-like"/>
    <property type="match status" value="2"/>
</dbReference>
<dbReference type="InterPro" id="IPR000626">
    <property type="entry name" value="Ubiquitin-like_dom"/>
</dbReference>
<dbReference type="Pfam" id="PF00240">
    <property type="entry name" value="ubiquitin"/>
    <property type="match status" value="2"/>
</dbReference>
<dbReference type="eggNOG" id="KOG0001">
    <property type="taxonomic scope" value="Eukaryota"/>
</dbReference>
<dbReference type="InterPro" id="IPR029071">
    <property type="entry name" value="Ubiquitin-like_domsf"/>
</dbReference>
<keyword evidence="2" id="KW-1185">Reference proteome</keyword>
<dbReference type="GO" id="GO:0006511">
    <property type="term" value="P:ubiquitin-dependent protein catabolic process"/>
    <property type="evidence" value="ECO:0007669"/>
    <property type="project" value="TreeGrafter"/>
</dbReference>
<dbReference type="Gene3D" id="3.10.20.90">
    <property type="entry name" value="Phosphatidylinositol 3-kinase Catalytic Subunit, Chain A, domain 1"/>
    <property type="match status" value="2"/>
</dbReference>
<dbReference type="PANTHER" id="PTHR10677">
    <property type="entry name" value="UBIQUILIN"/>
    <property type="match status" value="1"/>
</dbReference>